<sequence length="125" mass="13316">MQKTQLILISSALFASSIFVNIAHATVIDRATMLANTCAGCHGTNGISQGPLTPSIAGLPKSYISESMHDFASGKRSSTVMQRIAKGYTDADIKALSEYFSKLPDEKSLKATAKASKNAHHGHNH</sequence>
<dbReference type="EMBL" id="UOFB01000325">
    <property type="protein sequence ID" value="VAW49152.1"/>
    <property type="molecule type" value="Genomic_DNA"/>
</dbReference>
<organism evidence="7">
    <name type="scientific">hydrothermal vent metagenome</name>
    <dbReference type="NCBI Taxonomy" id="652676"/>
    <lineage>
        <taxon>unclassified sequences</taxon>
        <taxon>metagenomes</taxon>
        <taxon>ecological metagenomes</taxon>
    </lineage>
</organism>
<evidence type="ECO:0000256" key="3">
    <source>
        <dbReference type="ARBA" id="ARBA00022723"/>
    </source>
</evidence>
<keyword evidence="1" id="KW-0813">Transport</keyword>
<dbReference type="PANTHER" id="PTHR33751">
    <property type="entry name" value="CBB3-TYPE CYTOCHROME C OXIDASE SUBUNIT FIXP"/>
    <property type="match status" value="1"/>
</dbReference>
<dbReference type="InterPro" id="IPR050597">
    <property type="entry name" value="Cytochrome_c_Oxidase_Subunit"/>
</dbReference>
<dbReference type="PROSITE" id="PS51007">
    <property type="entry name" value="CYTC"/>
    <property type="match status" value="1"/>
</dbReference>
<dbReference type="GO" id="GO:0020037">
    <property type="term" value="F:heme binding"/>
    <property type="evidence" value="ECO:0007669"/>
    <property type="project" value="InterPro"/>
</dbReference>
<keyword evidence="4" id="KW-0249">Electron transport</keyword>
<protein>
    <submittedName>
        <fullName evidence="7">Cytochrome c, class I</fullName>
    </submittedName>
</protein>
<proteinExistence type="predicted"/>
<dbReference type="GO" id="GO:0046872">
    <property type="term" value="F:metal ion binding"/>
    <property type="evidence" value="ECO:0007669"/>
    <property type="project" value="UniProtKB-KW"/>
</dbReference>
<evidence type="ECO:0000313" key="7">
    <source>
        <dbReference type="EMBL" id="VAW49152.1"/>
    </source>
</evidence>
<keyword evidence="2" id="KW-0349">Heme</keyword>
<feature type="domain" description="Cytochrome c" evidence="6">
    <location>
        <begin position="10"/>
        <end position="104"/>
    </location>
</feature>
<dbReference type="Gene3D" id="1.10.760.10">
    <property type="entry name" value="Cytochrome c-like domain"/>
    <property type="match status" value="1"/>
</dbReference>
<dbReference type="Pfam" id="PF00034">
    <property type="entry name" value="Cytochrom_C"/>
    <property type="match status" value="1"/>
</dbReference>
<dbReference type="SUPFAM" id="SSF46626">
    <property type="entry name" value="Cytochrome c"/>
    <property type="match status" value="1"/>
</dbReference>
<dbReference type="InterPro" id="IPR036909">
    <property type="entry name" value="Cyt_c-like_dom_sf"/>
</dbReference>
<evidence type="ECO:0000256" key="4">
    <source>
        <dbReference type="ARBA" id="ARBA00022982"/>
    </source>
</evidence>
<evidence type="ECO:0000256" key="1">
    <source>
        <dbReference type="ARBA" id="ARBA00022448"/>
    </source>
</evidence>
<accession>A0A3B0WD50</accession>
<gene>
    <name evidence="7" type="ORF">MNBD_GAMMA04-2359</name>
</gene>
<evidence type="ECO:0000256" key="2">
    <source>
        <dbReference type="ARBA" id="ARBA00022617"/>
    </source>
</evidence>
<dbReference type="InterPro" id="IPR009056">
    <property type="entry name" value="Cyt_c-like_dom"/>
</dbReference>
<dbReference type="GO" id="GO:0009055">
    <property type="term" value="F:electron transfer activity"/>
    <property type="evidence" value="ECO:0007669"/>
    <property type="project" value="InterPro"/>
</dbReference>
<evidence type="ECO:0000259" key="6">
    <source>
        <dbReference type="PROSITE" id="PS51007"/>
    </source>
</evidence>
<dbReference type="PANTHER" id="PTHR33751:SF9">
    <property type="entry name" value="CYTOCHROME C4"/>
    <property type="match status" value="1"/>
</dbReference>
<keyword evidence="5" id="KW-0408">Iron</keyword>
<keyword evidence="3" id="KW-0479">Metal-binding</keyword>
<dbReference type="AlphaFoldDB" id="A0A3B0WD50"/>
<name>A0A3B0WD50_9ZZZZ</name>
<evidence type="ECO:0000256" key="5">
    <source>
        <dbReference type="ARBA" id="ARBA00023004"/>
    </source>
</evidence>
<reference evidence="7" key="1">
    <citation type="submission" date="2018-06" db="EMBL/GenBank/DDBJ databases">
        <authorList>
            <person name="Zhirakovskaya E."/>
        </authorList>
    </citation>
    <scope>NUCLEOTIDE SEQUENCE</scope>
</reference>